<sequence length="505" mass="56337">MRRIREALRLHLQADLSFSEVGRALKISKSVVGKYVLLARVAGVNCAVADSLSDEALEARLYRPPMARSSHQLAPDFGVVHQELKRPGVTLMLLWEEYASANPLAYKYTSFCIKYREFAKAQQRSMRQVHVAGEKLFIDYAGDTVPIVAAGTGEITQAQIFVAVLGASNYTFVYATPRQTTEDWIGAQVLALEFFGGVPKLIVPDQARALVKTHGRYDPEPGRAYEEFAQHYRCAVLPARPAHPRDKPKVEAAVLLVQRWILARLRNRRFFSLAELNRAIAVLLVDLNQRPFKKLPGCRRSAFEQLDAPALTALPAERFQLSRWKSAKVNVDYHVEFDGHYYSVPHRLVNAKVDVRVTGDLLECFASNQRVASHALSAARGGFTTAPEHMPASHRAHLEWTPAKLIAWGERIGVSTAAVVTWQMTHRPHPEQGYRACLGLLALARKYSAPRLEAACTRAMAIRAPNLRSVTSILQCGLDSQPKPLDAADNPVIAHENVRGPDYYH</sequence>
<keyword evidence="5" id="KW-1185">Reference proteome</keyword>
<accession>A0A4R6QM34</accession>
<dbReference type="InterPro" id="IPR017895">
    <property type="entry name" value="HTH_IS408/IS1162_type"/>
</dbReference>
<comment type="similarity">
    <text evidence="1">Belongs to the transposase IS21/IS408/IS1162 family.</text>
</comment>
<dbReference type="EMBL" id="SNXS01000004">
    <property type="protein sequence ID" value="TDP63938.1"/>
    <property type="molecule type" value="Genomic_DNA"/>
</dbReference>
<feature type="domain" description="HTH IS408-type" evidence="2">
    <location>
        <begin position="4"/>
        <end position="84"/>
    </location>
</feature>
<reference evidence="4 5" key="1">
    <citation type="submission" date="2019-03" db="EMBL/GenBank/DDBJ databases">
        <title>Genomic Encyclopedia of Type Strains, Phase IV (KMG-IV): sequencing the most valuable type-strain genomes for metagenomic binning, comparative biology and taxonomic classification.</title>
        <authorList>
            <person name="Goeker M."/>
        </authorList>
    </citation>
    <scope>NUCLEOTIDE SEQUENCE [LARGE SCALE GENOMIC DNA]</scope>
    <source>
        <strain evidence="4 5">DSM 16998</strain>
    </source>
</reference>
<dbReference type="GO" id="GO:0015074">
    <property type="term" value="P:DNA integration"/>
    <property type="evidence" value="ECO:0007669"/>
    <property type="project" value="InterPro"/>
</dbReference>
<organism evidence="4 5">
    <name type="scientific">Roseateles toxinivorans</name>
    <dbReference type="NCBI Taxonomy" id="270368"/>
    <lineage>
        <taxon>Bacteria</taxon>
        <taxon>Pseudomonadati</taxon>
        <taxon>Pseudomonadota</taxon>
        <taxon>Betaproteobacteria</taxon>
        <taxon>Burkholderiales</taxon>
        <taxon>Sphaerotilaceae</taxon>
        <taxon>Roseateles</taxon>
    </lineage>
</organism>
<feature type="domain" description="Integrase catalytic" evidence="3">
    <location>
        <begin position="124"/>
        <end position="323"/>
    </location>
</feature>
<name>A0A4R6QM34_9BURK</name>
<dbReference type="InterPro" id="IPR012337">
    <property type="entry name" value="RNaseH-like_sf"/>
</dbReference>
<dbReference type="Pfam" id="PF00665">
    <property type="entry name" value="rve"/>
    <property type="match status" value="1"/>
</dbReference>
<dbReference type="PANTHER" id="PTHR35004:SF8">
    <property type="entry name" value="TRANSPOSASE RV3428C-RELATED"/>
    <property type="match status" value="1"/>
</dbReference>
<dbReference type="Gene3D" id="3.30.420.10">
    <property type="entry name" value="Ribonuclease H-like superfamily/Ribonuclease H"/>
    <property type="match status" value="1"/>
</dbReference>
<evidence type="ECO:0000259" key="2">
    <source>
        <dbReference type="PROSITE" id="PS50532"/>
    </source>
</evidence>
<dbReference type="NCBIfam" id="NF033546">
    <property type="entry name" value="transpos_IS21"/>
    <property type="match status" value="1"/>
</dbReference>
<gene>
    <name evidence="4" type="ORF">DES47_104220</name>
</gene>
<comment type="caution">
    <text evidence="4">The sequence shown here is derived from an EMBL/GenBank/DDBJ whole genome shotgun (WGS) entry which is preliminary data.</text>
</comment>
<dbReference type="Proteomes" id="UP000295361">
    <property type="component" value="Unassembled WGS sequence"/>
</dbReference>
<dbReference type="InterPro" id="IPR036397">
    <property type="entry name" value="RNaseH_sf"/>
</dbReference>
<dbReference type="PROSITE" id="PS50532">
    <property type="entry name" value="HTH_IS408"/>
    <property type="match status" value="1"/>
</dbReference>
<protein>
    <submittedName>
        <fullName evidence="4">Transposase</fullName>
    </submittedName>
</protein>
<proteinExistence type="inferred from homology"/>
<dbReference type="Pfam" id="PF22483">
    <property type="entry name" value="Mu-transpos_C_2"/>
    <property type="match status" value="1"/>
</dbReference>
<dbReference type="InParanoid" id="A0A4R6QM34"/>
<evidence type="ECO:0000256" key="1">
    <source>
        <dbReference type="ARBA" id="ARBA00009277"/>
    </source>
</evidence>
<evidence type="ECO:0000313" key="5">
    <source>
        <dbReference type="Proteomes" id="UP000295361"/>
    </source>
</evidence>
<dbReference type="SUPFAM" id="SSF53098">
    <property type="entry name" value="Ribonuclease H-like"/>
    <property type="match status" value="1"/>
</dbReference>
<dbReference type="PANTHER" id="PTHR35004">
    <property type="entry name" value="TRANSPOSASE RV3428C-RELATED"/>
    <property type="match status" value="1"/>
</dbReference>
<dbReference type="GO" id="GO:0003676">
    <property type="term" value="F:nucleic acid binding"/>
    <property type="evidence" value="ECO:0007669"/>
    <property type="project" value="InterPro"/>
</dbReference>
<dbReference type="PROSITE" id="PS50994">
    <property type="entry name" value="INTEGRASE"/>
    <property type="match status" value="1"/>
</dbReference>
<dbReference type="AlphaFoldDB" id="A0A4R6QM34"/>
<evidence type="ECO:0000259" key="3">
    <source>
        <dbReference type="PROSITE" id="PS50994"/>
    </source>
</evidence>
<dbReference type="InterPro" id="IPR054353">
    <property type="entry name" value="IstA-like_C"/>
</dbReference>
<evidence type="ECO:0000313" key="4">
    <source>
        <dbReference type="EMBL" id="TDP63938.1"/>
    </source>
</evidence>
<dbReference type="InterPro" id="IPR001584">
    <property type="entry name" value="Integrase_cat-core"/>
</dbReference>